<evidence type="ECO:0000313" key="1">
    <source>
        <dbReference type="EMBL" id="CZT08073.1"/>
    </source>
</evidence>
<protein>
    <submittedName>
        <fullName evidence="1">Uncharacterized protein</fullName>
    </submittedName>
</protein>
<sequence>MVRPDNLMARPRSKYHPKEICNRIKNVIMRYNPFKEEEDLGPPPAHRHTVCSNCNTSVSYDVWGVCPRTPVDGRYQRKETRRAGVCKHCKASDEIARVYCDPLTCEGCWRENGEEAVLKRRDRDLLRRGFVKKKNDMWNWAAPRIGGGKDFTAPWDMVRCGPCEYVDPNWPTRARKEWFKEDFRRRHGAEGPALVA</sequence>
<reference evidence="2" key="1">
    <citation type="submission" date="2016-03" db="EMBL/GenBank/DDBJ databases">
        <authorList>
            <person name="Guldener U."/>
        </authorList>
    </citation>
    <scope>NUCLEOTIDE SEQUENCE [LARGE SCALE GENOMIC DNA]</scope>
    <source>
        <strain evidence="2">04CH-RAC-A.6.1</strain>
    </source>
</reference>
<accession>A0A1E1LC14</accession>
<dbReference type="Proteomes" id="UP000178912">
    <property type="component" value="Unassembled WGS sequence"/>
</dbReference>
<keyword evidence="2" id="KW-1185">Reference proteome</keyword>
<organism evidence="1 2">
    <name type="scientific">Rhynchosporium agropyri</name>
    <dbReference type="NCBI Taxonomy" id="914238"/>
    <lineage>
        <taxon>Eukaryota</taxon>
        <taxon>Fungi</taxon>
        <taxon>Dikarya</taxon>
        <taxon>Ascomycota</taxon>
        <taxon>Pezizomycotina</taxon>
        <taxon>Leotiomycetes</taxon>
        <taxon>Helotiales</taxon>
        <taxon>Ploettnerulaceae</taxon>
        <taxon>Rhynchosporium</taxon>
    </lineage>
</organism>
<proteinExistence type="predicted"/>
<dbReference type="AlphaFoldDB" id="A0A1E1LC14"/>
<gene>
    <name evidence="1" type="ORF">RAG0_13291</name>
</gene>
<evidence type="ECO:0000313" key="2">
    <source>
        <dbReference type="Proteomes" id="UP000178912"/>
    </source>
</evidence>
<name>A0A1E1LC14_9HELO</name>
<dbReference type="EMBL" id="FJUX01000101">
    <property type="protein sequence ID" value="CZT08073.1"/>
    <property type="molecule type" value="Genomic_DNA"/>
</dbReference>